<accession>A0A316IAM5</accession>
<protein>
    <submittedName>
        <fullName evidence="2">Uncharacterized protein</fullName>
    </submittedName>
</protein>
<sequence>MKLLPVQAAAAVVGAVSAIVLTATVVLGAALLPEWANFALIVATVGLIVLMVARFRRTRLRTDGLKGLFRTLRAAMPTFAIVLAALAFYGGWLIALVTMVSGSTAGNLKYENGQYTTTHRKTVTVLTKEQYEDAQAANQRLVSAICLAMSGGVFALSGVAERIRESG</sequence>
<evidence type="ECO:0000313" key="2">
    <source>
        <dbReference type="EMBL" id="PWK90557.1"/>
    </source>
</evidence>
<dbReference type="Proteomes" id="UP000246005">
    <property type="component" value="Unassembled WGS sequence"/>
</dbReference>
<feature type="transmembrane region" description="Helical" evidence="1">
    <location>
        <begin position="141"/>
        <end position="160"/>
    </location>
</feature>
<proteinExistence type="predicted"/>
<dbReference type="RefSeq" id="WP_109629737.1">
    <property type="nucleotide sequence ID" value="NZ_QGHB01000001.1"/>
</dbReference>
<gene>
    <name evidence="2" type="ORF">C8D88_101575</name>
</gene>
<feature type="transmembrane region" description="Helical" evidence="1">
    <location>
        <begin position="34"/>
        <end position="53"/>
    </location>
</feature>
<organism evidence="2 3">
    <name type="scientific">Lentzea atacamensis</name>
    <dbReference type="NCBI Taxonomy" id="531938"/>
    <lineage>
        <taxon>Bacteria</taxon>
        <taxon>Bacillati</taxon>
        <taxon>Actinomycetota</taxon>
        <taxon>Actinomycetes</taxon>
        <taxon>Pseudonocardiales</taxon>
        <taxon>Pseudonocardiaceae</taxon>
        <taxon>Lentzea</taxon>
    </lineage>
</organism>
<keyword evidence="1" id="KW-1133">Transmembrane helix</keyword>
<name>A0A316IAM5_9PSEU</name>
<dbReference type="EMBL" id="QGHB01000001">
    <property type="protein sequence ID" value="PWK90557.1"/>
    <property type="molecule type" value="Genomic_DNA"/>
</dbReference>
<reference evidence="2 3" key="1">
    <citation type="submission" date="2018-05" db="EMBL/GenBank/DDBJ databases">
        <title>Genomic Encyclopedia of Type Strains, Phase IV (KMG-IV): sequencing the most valuable type-strain genomes for metagenomic binning, comparative biology and taxonomic classification.</title>
        <authorList>
            <person name="Goeker M."/>
        </authorList>
    </citation>
    <scope>NUCLEOTIDE SEQUENCE [LARGE SCALE GENOMIC DNA]</scope>
    <source>
        <strain evidence="2 3">DSM 45480</strain>
    </source>
</reference>
<comment type="caution">
    <text evidence="2">The sequence shown here is derived from an EMBL/GenBank/DDBJ whole genome shotgun (WGS) entry which is preliminary data.</text>
</comment>
<dbReference type="AlphaFoldDB" id="A0A316IAM5"/>
<evidence type="ECO:0000313" key="3">
    <source>
        <dbReference type="Proteomes" id="UP000246005"/>
    </source>
</evidence>
<evidence type="ECO:0000256" key="1">
    <source>
        <dbReference type="SAM" id="Phobius"/>
    </source>
</evidence>
<keyword evidence="1" id="KW-0472">Membrane</keyword>
<keyword evidence="1" id="KW-0812">Transmembrane</keyword>
<feature type="transmembrane region" description="Helical" evidence="1">
    <location>
        <begin position="74"/>
        <end position="100"/>
    </location>
</feature>